<evidence type="ECO:0000256" key="6">
    <source>
        <dbReference type="RuleBase" id="RU363037"/>
    </source>
</evidence>
<name>A0A2K1ISA7_PHYPA</name>
<keyword evidence="3 6" id="KW-0067">ATP-binding</keyword>
<dbReference type="Proteomes" id="UP000006727">
    <property type="component" value="Chromosome 21"/>
</dbReference>
<dbReference type="PANTHER" id="PTHR43097:SF5">
    <property type="entry name" value="GLUTAMATE--TRNA LIGASE"/>
    <property type="match status" value="1"/>
</dbReference>
<dbReference type="EnsemblPlants" id="Pp3c21_16770V3.1">
    <property type="protein sequence ID" value="Pp3c21_16770V3.1"/>
    <property type="gene ID" value="Pp3c21_16770"/>
</dbReference>
<dbReference type="InterPro" id="IPR004046">
    <property type="entry name" value="GST_C"/>
</dbReference>
<dbReference type="SUPFAM" id="SSF52374">
    <property type="entry name" value="Nucleotidylyl transferase"/>
    <property type="match status" value="1"/>
</dbReference>
<evidence type="ECO:0000256" key="3">
    <source>
        <dbReference type="ARBA" id="ARBA00022840"/>
    </source>
</evidence>
<dbReference type="GO" id="GO:0006412">
    <property type="term" value="P:translation"/>
    <property type="evidence" value="ECO:0007669"/>
    <property type="project" value="UniProtKB-KW"/>
</dbReference>
<dbReference type="Pfam" id="PF00749">
    <property type="entry name" value="tRNA-synt_1c"/>
    <property type="match status" value="1"/>
</dbReference>
<feature type="domain" description="Glutamyl/glutaminyl-tRNA synthetase class Ib catalytic" evidence="8">
    <location>
        <begin position="183"/>
        <end position="220"/>
    </location>
</feature>
<evidence type="ECO:0000259" key="7">
    <source>
        <dbReference type="Pfam" id="PF00043"/>
    </source>
</evidence>
<dbReference type="GO" id="GO:0004812">
    <property type="term" value="F:aminoacyl-tRNA ligase activity"/>
    <property type="evidence" value="ECO:0007669"/>
    <property type="project" value="UniProtKB-KW"/>
</dbReference>
<keyword evidence="2 6" id="KW-0547">Nucleotide-binding</keyword>
<dbReference type="InParanoid" id="A0A2K1ISA7"/>
<evidence type="ECO:0000259" key="8">
    <source>
        <dbReference type="Pfam" id="PF00749"/>
    </source>
</evidence>
<dbReference type="Gene3D" id="3.40.50.620">
    <property type="entry name" value="HUPs"/>
    <property type="match status" value="1"/>
</dbReference>
<organism evidence="9">
    <name type="scientific">Physcomitrium patens</name>
    <name type="common">Spreading-leaved earth moss</name>
    <name type="synonym">Physcomitrella patens</name>
    <dbReference type="NCBI Taxonomy" id="3218"/>
    <lineage>
        <taxon>Eukaryota</taxon>
        <taxon>Viridiplantae</taxon>
        <taxon>Streptophyta</taxon>
        <taxon>Embryophyta</taxon>
        <taxon>Bryophyta</taxon>
        <taxon>Bryophytina</taxon>
        <taxon>Bryopsida</taxon>
        <taxon>Funariidae</taxon>
        <taxon>Funariales</taxon>
        <taxon>Funariaceae</taxon>
        <taxon>Physcomitrium</taxon>
    </lineage>
</organism>
<evidence type="ECO:0000313" key="10">
    <source>
        <dbReference type="EnsemblPlants" id="Pp3c21_16770V3.1"/>
    </source>
</evidence>
<keyword evidence="4 6" id="KW-0648">Protein biosynthesis</keyword>
<dbReference type="AlphaFoldDB" id="A0A2K1ISA7"/>
<dbReference type="InterPro" id="IPR014729">
    <property type="entry name" value="Rossmann-like_a/b/a_fold"/>
</dbReference>
<dbReference type="Pfam" id="PF00043">
    <property type="entry name" value="GST_C"/>
    <property type="match status" value="1"/>
</dbReference>
<reference evidence="9 11" key="2">
    <citation type="journal article" date="2018" name="Plant J.">
        <title>The Physcomitrella patens chromosome-scale assembly reveals moss genome structure and evolution.</title>
        <authorList>
            <person name="Lang D."/>
            <person name="Ullrich K.K."/>
            <person name="Murat F."/>
            <person name="Fuchs J."/>
            <person name="Jenkins J."/>
            <person name="Haas F.B."/>
            <person name="Piednoel M."/>
            <person name="Gundlach H."/>
            <person name="Van Bel M."/>
            <person name="Meyberg R."/>
            <person name="Vives C."/>
            <person name="Morata J."/>
            <person name="Symeonidi A."/>
            <person name="Hiss M."/>
            <person name="Muchero W."/>
            <person name="Kamisugi Y."/>
            <person name="Saleh O."/>
            <person name="Blanc G."/>
            <person name="Decker E.L."/>
            <person name="van Gessel N."/>
            <person name="Grimwood J."/>
            <person name="Hayes R.D."/>
            <person name="Graham S.W."/>
            <person name="Gunter L.E."/>
            <person name="McDaniel S.F."/>
            <person name="Hoernstein S.N.W."/>
            <person name="Larsson A."/>
            <person name="Li F.W."/>
            <person name="Perroud P.F."/>
            <person name="Phillips J."/>
            <person name="Ranjan P."/>
            <person name="Rokshar D.S."/>
            <person name="Rothfels C.J."/>
            <person name="Schneider L."/>
            <person name="Shu S."/>
            <person name="Stevenson D.W."/>
            <person name="Thummler F."/>
            <person name="Tillich M."/>
            <person name="Villarreal Aguilar J.C."/>
            <person name="Widiez T."/>
            <person name="Wong G.K."/>
            <person name="Wymore A."/>
            <person name="Zhang Y."/>
            <person name="Zimmer A.D."/>
            <person name="Quatrano R.S."/>
            <person name="Mayer K.F.X."/>
            <person name="Goodstein D."/>
            <person name="Casacuberta J.M."/>
            <person name="Vandepoele K."/>
            <person name="Reski R."/>
            <person name="Cuming A.C."/>
            <person name="Tuskan G.A."/>
            <person name="Maumus F."/>
            <person name="Salse J."/>
            <person name="Schmutz J."/>
            <person name="Rensing S.A."/>
        </authorList>
    </citation>
    <scope>NUCLEOTIDE SEQUENCE [LARGE SCALE GENOMIC DNA]</scope>
    <source>
        <strain evidence="10 11">cv. Gransden 2004</strain>
    </source>
</reference>
<evidence type="ECO:0008006" key="12">
    <source>
        <dbReference type="Google" id="ProtNLM"/>
    </source>
</evidence>
<gene>
    <name evidence="9" type="ORF">PHYPA_026291</name>
</gene>
<protein>
    <recommendedName>
        <fullName evidence="12">GST C-terminal domain-containing protein</fullName>
    </recommendedName>
</protein>
<evidence type="ECO:0000313" key="9">
    <source>
        <dbReference type="EMBL" id="PNR32166.1"/>
    </source>
</evidence>
<dbReference type="Gene3D" id="1.20.1050.130">
    <property type="match status" value="1"/>
</dbReference>
<dbReference type="InterPro" id="IPR000924">
    <property type="entry name" value="Glu/Gln-tRNA-synth"/>
</dbReference>
<evidence type="ECO:0000256" key="5">
    <source>
        <dbReference type="ARBA" id="ARBA00023146"/>
    </source>
</evidence>
<dbReference type="Gramene" id="Pp3c21_16770V3.1">
    <property type="protein sequence ID" value="Pp3c21_16770V3.1"/>
    <property type="gene ID" value="Pp3c21_16770"/>
</dbReference>
<sequence length="221" mass="24708">MPHTQFPVQFRERRRVFMDTMVYCTSPTQFSVPLKLGMTYPAVPGLENHIFGPENLKSWRSPVDVVDEWLNYASSIGVGSEFEGACAYANSYLALRTYFVGNDLTIADITIVAHLAKAGPRWENFRKSAKFPNLERWYNCILVQYPAIANALPSRGARKLAPEAKEKVDGSFDVDLSGAEMGKVCTRFPPEPNGYLHIGQAKAALLNQFTLKSTNDGHLFI</sequence>
<reference evidence="9 11" key="1">
    <citation type="journal article" date="2008" name="Science">
        <title>The Physcomitrella genome reveals evolutionary insights into the conquest of land by plants.</title>
        <authorList>
            <person name="Rensing S."/>
            <person name="Lang D."/>
            <person name="Zimmer A."/>
            <person name="Terry A."/>
            <person name="Salamov A."/>
            <person name="Shapiro H."/>
            <person name="Nishiyama T."/>
            <person name="Perroud P.-F."/>
            <person name="Lindquist E."/>
            <person name="Kamisugi Y."/>
            <person name="Tanahashi T."/>
            <person name="Sakakibara K."/>
            <person name="Fujita T."/>
            <person name="Oishi K."/>
            <person name="Shin-I T."/>
            <person name="Kuroki Y."/>
            <person name="Toyoda A."/>
            <person name="Suzuki Y."/>
            <person name="Hashimoto A."/>
            <person name="Yamaguchi K."/>
            <person name="Sugano A."/>
            <person name="Kohara Y."/>
            <person name="Fujiyama A."/>
            <person name="Anterola A."/>
            <person name="Aoki S."/>
            <person name="Ashton N."/>
            <person name="Barbazuk W.B."/>
            <person name="Barker E."/>
            <person name="Bennetzen J."/>
            <person name="Bezanilla M."/>
            <person name="Blankenship R."/>
            <person name="Cho S.H."/>
            <person name="Dutcher S."/>
            <person name="Estelle M."/>
            <person name="Fawcett J.A."/>
            <person name="Gundlach H."/>
            <person name="Hanada K."/>
            <person name="Heyl A."/>
            <person name="Hicks K.A."/>
            <person name="Hugh J."/>
            <person name="Lohr M."/>
            <person name="Mayer K."/>
            <person name="Melkozernov A."/>
            <person name="Murata T."/>
            <person name="Nelson D."/>
            <person name="Pils B."/>
            <person name="Prigge M."/>
            <person name="Reiss B."/>
            <person name="Renner T."/>
            <person name="Rombauts S."/>
            <person name="Rushton P."/>
            <person name="Sanderfoot A."/>
            <person name="Schween G."/>
            <person name="Shiu S.-H."/>
            <person name="Stueber K."/>
            <person name="Theodoulou F.L."/>
            <person name="Tu H."/>
            <person name="Van de Peer Y."/>
            <person name="Verrier P.J."/>
            <person name="Waters E."/>
            <person name="Wood A."/>
            <person name="Yang L."/>
            <person name="Cove D."/>
            <person name="Cuming A."/>
            <person name="Hasebe M."/>
            <person name="Lucas S."/>
            <person name="Mishler D.B."/>
            <person name="Reski R."/>
            <person name="Grigoriev I."/>
            <person name="Quatrano R.S."/>
            <person name="Boore J.L."/>
        </authorList>
    </citation>
    <scope>NUCLEOTIDE SEQUENCE [LARGE SCALE GENOMIC DNA]</scope>
    <source>
        <strain evidence="10 11">cv. Gransden 2004</strain>
    </source>
</reference>
<keyword evidence="5 6" id="KW-0030">Aminoacyl-tRNA synthetase</keyword>
<dbReference type="GO" id="GO:0043039">
    <property type="term" value="P:tRNA aminoacylation"/>
    <property type="evidence" value="ECO:0007669"/>
    <property type="project" value="InterPro"/>
</dbReference>
<keyword evidence="11" id="KW-1185">Reference proteome</keyword>
<reference evidence="10" key="3">
    <citation type="submission" date="2020-12" db="UniProtKB">
        <authorList>
            <consortium name="EnsemblPlants"/>
        </authorList>
    </citation>
    <scope>IDENTIFICATION</scope>
</reference>
<dbReference type="PRINTS" id="PR00987">
    <property type="entry name" value="TRNASYNTHGLU"/>
</dbReference>
<keyword evidence="1 6" id="KW-0436">Ligase</keyword>
<comment type="similarity">
    <text evidence="6">Belongs to the class-I aminoacyl-tRNA synthetase family.</text>
</comment>
<evidence type="ECO:0000313" key="11">
    <source>
        <dbReference type="Proteomes" id="UP000006727"/>
    </source>
</evidence>
<evidence type="ECO:0000256" key="2">
    <source>
        <dbReference type="ARBA" id="ARBA00022741"/>
    </source>
</evidence>
<dbReference type="CDD" id="cd10289">
    <property type="entry name" value="GST_C_AaRS_like"/>
    <property type="match status" value="1"/>
</dbReference>
<dbReference type="InterPro" id="IPR036282">
    <property type="entry name" value="Glutathione-S-Trfase_C_sf"/>
</dbReference>
<dbReference type="STRING" id="3218.A0A2K1ISA7"/>
<dbReference type="InterPro" id="IPR020058">
    <property type="entry name" value="Glu/Gln-tRNA-synth_Ib_cat-dom"/>
</dbReference>
<dbReference type="SUPFAM" id="SSF47616">
    <property type="entry name" value="GST C-terminal domain-like"/>
    <property type="match status" value="1"/>
</dbReference>
<feature type="domain" description="Glutathione S-transferase C-terminal" evidence="7">
    <location>
        <begin position="89"/>
        <end position="141"/>
    </location>
</feature>
<evidence type="ECO:0000256" key="1">
    <source>
        <dbReference type="ARBA" id="ARBA00022598"/>
    </source>
</evidence>
<dbReference type="GO" id="GO:0005524">
    <property type="term" value="F:ATP binding"/>
    <property type="evidence" value="ECO:0007669"/>
    <property type="project" value="UniProtKB-KW"/>
</dbReference>
<evidence type="ECO:0000256" key="4">
    <source>
        <dbReference type="ARBA" id="ARBA00022917"/>
    </source>
</evidence>
<accession>A0A2K1ISA7</accession>
<proteinExistence type="inferred from homology"/>
<dbReference type="PANTHER" id="PTHR43097">
    <property type="entry name" value="GLUTAMINE-TRNA LIGASE"/>
    <property type="match status" value="1"/>
</dbReference>
<dbReference type="InterPro" id="IPR050132">
    <property type="entry name" value="Gln/Glu-tRNA_Ligase"/>
</dbReference>
<dbReference type="EMBL" id="ABEU02000021">
    <property type="protein sequence ID" value="PNR32166.1"/>
    <property type="molecule type" value="Genomic_DNA"/>
</dbReference>